<dbReference type="InterPro" id="IPR037103">
    <property type="entry name" value="Tubulin/FtsZ-like_C"/>
</dbReference>
<dbReference type="PRINTS" id="PR00423">
    <property type="entry name" value="CELLDVISFTSZ"/>
</dbReference>
<feature type="binding site" evidence="8">
    <location>
        <begin position="109"/>
        <end position="111"/>
    </location>
    <ligand>
        <name>GTP</name>
        <dbReference type="ChEBI" id="CHEBI:37565"/>
    </ligand>
</feature>
<evidence type="ECO:0000256" key="3">
    <source>
        <dbReference type="ARBA" id="ARBA00022618"/>
    </source>
</evidence>
<dbReference type="PATRIC" id="fig|47770.28.peg.2257"/>
<dbReference type="AlphaFoldDB" id="A0A109DF92"/>
<feature type="compositionally biased region" description="Polar residues" evidence="11">
    <location>
        <begin position="326"/>
        <end position="335"/>
    </location>
</feature>
<accession>A0A109DF92</accession>
<proteinExistence type="inferred from homology"/>
<reference evidence="14 15" key="1">
    <citation type="journal article" date="2016" name="Microbiology (Mosc.)">
        <title>Comparison of Lactobacillus crispatus isolates from Lactobacillus-dominated vaginal microbiomes with isolates from microbiomes containing bacterial vaginosis-associated bacteria.</title>
        <authorList>
            <person name="Abdelmaksoud A.A."/>
            <person name="Koparde V.N."/>
            <person name="Sheth N.U."/>
            <person name="Serrano M.G."/>
            <person name="Glascock A.L."/>
            <person name="Fettweis J.M."/>
            <person name="Strauss Iii J.F."/>
            <person name="Buck G.A."/>
            <person name="Jefferson K.K."/>
        </authorList>
    </citation>
    <scope>NUCLEOTIDE SEQUENCE [LARGE SCALE GENOMIC DNA]</scope>
    <source>
        <strain evidence="14 15">VMC3</strain>
    </source>
</reference>
<dbReference type="InterPro" id="IPR003008">
    <property type="entry name" value="Tubulin_FtsZ_GTPase"/>
</dbReference>
<feature type="domain" description="Tubulin/FtsZ GTPase" evidence="12">
    <location>
        <begin position="14"/>
        <end position="206"/>
    </location>
</feature>
<evidence type="ECO:0000256" key="9">
    <source>
        <dbReference type="NCBIfam" id="TIGR00065"/>
    </source>
</evidence>
<comment type="similarity">
    <text evidence="1 8 10">Belongs to the FtsZ family.</text>
</comment>
<dbReference type="PANTHER" id="PTHR30314">
    <property type="entry name" value="CELL DIVISION PROTEIN FTSZ-RELATED"/>
    <property type="match status" value="1"/>
</dbReference>
<keyword evidence="5 8" id="KW-0342">GTP-binding</keyword>
<evidence type="ECO:0000256" key="1">
    <source>
        <dbReference type="ARBA" id="ARBA00009690"/>
    </source>
</evidence>
<evidence type="ECO:0000313" key="15">
    <source>
        <dbReference type="Proteomes" id="UP000067598"/>
    </source>
</evidence>
<sequence length="447" mass="47610">MDFTFDSDDNKNAVIKVIGVGGAGGNAVNRMIDDGVQGVSFIAANTDVQALNSNKAENKIQLGPKLTRGLGAGSHPEVGQKAAEESEQTIEDALKGADMIFITAGMGGGTGTGAAPVVAKIARETGALTVGVVTRPFSFEGPKRSKNAAEGITQLKQYVDTLVIIANNRLLEMVDKKTPMMDAFKEADNVLKQGVQGISDLITSTDYVNLDFADVKTVMENQGAALMGIGRASGENRTVEATKLAISSPLLEVSIDGAKQVLLNITGGPDLTLFEAQDASEIVSKAAGDDVNIIFGTSINPNLGDEVVVTVIATGIDSKAEEAASKQLSGRSQQIKAQPVKEKEEAPKAEEPKQPVDRPQTVQPAAEKQEPEQPKQTMVDPTSVWGLNDSEDNQRRNTQPTEPKKDYEGFDTFSDEDQDSISQIETSAQDDSDDNSDIPFFKHRSEN</sequence>
<comment type="caution">
    <text evidence="14">The sequence shown here is derived from an EMBL/GenBank/DDBJ whole genome shotgun (WGS) entry which is preliminary data.</text>
</comment>
<dbReference type="CDD" id="cd02201">
    <property type="entry name" value="FtsZ_type1"/>
    <property type="match status" value="1"/>
</dbReference>
<evidence type="ECO:0000313" key="14">
    <source>
        <dbReference type="EMBL" id="KWU04390.1"/>
    </source>
</evidence>
<feature type="binding site" evidence="8">
    <location>
        <position position="140"/>
    </location>
    <ligand>
        <name>GTP</name>
        <dbReference type="ChEBI" id="CHEBI:37565"/>
    </ligand>
</feature>
<dbReference type="GO" id="GO:0032153">
    <property type="term" value="C:cell division site"/>
    <property type="evidence" value="ECO:0007669"/>
    <property type="project" value="UniProtKB-UniRule"/>
</dbReference>
<dbReference type="InterPro" id="IPR045061">
    <property type="entry name" value="FtsZ/CetZ"/>
</dbReference>
<dbReference type="SMART" id="SM00865">
    <property type="entry name" value="Tubulin_C"/>
    <property type="match status" value="1"/>
</dbReference>
<dbReference type="InterPro" id="IPR000158">
    <property type="entry name" value="Cell_div_FtsZ"/>
</dbReference>
<dbReference type="GO" id="GO:0005737">
    <property type="term" value="C:cytoplasm"/>
    <property type="evidence" value="ECO:0007669"/>
    <property type="project" value="UniProtKB-SubCell"/>
</dbReference>
<dbReference type="InterPro" id="IPR036525">
    <property type="entry name" value="Tubulin/FtsZ_GTPase_sf"/>
</dbReference>
<evidence type="ECO:0000256" key="7">
    <source>
        <dbReference type="ARBA" id="ARBA00023306"/>
    </source>
</evidence>
<evidence type="ECO:0000256" key="5">
    <source>
        <dbReference type="ARBA" id="ARBA00023134"/>
    </source>
</evidence>
<dbReference type="Gene3D" id="3.40.50.1440">
    <property type="entry name" value="Tubulin/FtsZ, GTPase domain"/>
    <property type="match status" value="1"/>
</dbReference>
<feature type="binding site" evidence="8">
    <location>
        <position position="188"/>
    </location>
    <ligand>
        <name>GTP</name>
        <dbReference type="ChEBI" id="CHEBI:37565"/>
    </ligand>
</feature>
<dbReference type="GO" id="GO:0000917">
    <property type="term" value="P:division septum assembly"/>
    <property type="evidence" value="ECO:0007669"/>
    <property type="project" value="UniProtKB-KW"/>
</dbReference>
<evidence type="ECO:0000259" key="13">
    <source>
        <dbReference type="SMART" id="SM00865"/>
    </source>
</evidence>
<keyword evidence="4 8" id="KW-0547">Nucleotide-binding</keyword>
<feature type="domain" description="Tubulin/FtsZ 2-layer sandwich" evidence="13">
    <location>
        <begin position="208"/>
        <end position="325"/>
    </location>
</feature>
<dbReference type="Pfam" id="PF12327">
    <property type="entry name" value="FtsZ_C"/>
    <property type="match status" value="1"/>
</dbReference>
<protein>
    <recommendedName>
        <fullName evidence="8 9">Cell division protein FtsZ</fullName>
    </recommendedName>
</protein>
<keyword evidence="2 8" id="KW-0963">Cytoplasm</keyword>
<dbReference type="InterPro" id="IPR024757">
    <property type="entry name" value="FtsZ_C"/>
</dbReference>
<keyword evidence="6 8" id="KW-0717">Septation</keyword>
<dbReference type="GO" id="GO:0005525">
    <property type="term" value="F:GTP binding"/>
    <property type="evidence" value="ECO:0007669"/>
    <property type="project" value="UniProtKB-UniRule"/>
</dbReference>
<evidence type="ECO:0000256" key="6">
    <source>
        <dbReference type="ARBA" id="ARBA00023210"/>
    </source>
</evidence>
<evidence type="ECO:0000256" key="8">
    <source>
        <dbReference type="HAMAP-Rule" id="MF_00909"/>
    </source>
</evidence>
<dbReference type="PROSITE" id="PS01134">
    <property type="entry name" value="FTSZ_1"/>
    <property type="match status" value="1"/>
</dbReference>
<dbReference type="GO" id="GO:0043093">
    <property type="term" value="P:FtsZ-dependent cytokinesis"/>
    <property type="evidence" value="ECO:0007669"/>
    <property type="project" value="UniProtKB-UniRule"/>
</dbReference>
<evidence type="ECO:0000256" key="4">
    <source>
        <dbReference type="ARBA" id="ARBA00022741"/>
    </source>
</evidence>
<dbReference type="SMART" id="SM00864">
    <property type="entry name" value="Tubulin"/>
    <property type="match status" value="1"/>
</dbReference>
<evidence type="ECO:0000256" key="10">
    <source>
        <dbReference type="RuleBase" id="RU000631"/>
    </source>
</evidence>
<comment type="subunit">
    <text evidence="8">Homodimer. Polymerizes to form a dynamic ring structure in a strictly GTP-dependent manner. Interacts directly with several other division proteins.</text>
</comment>
<keyword evidence="3 8" id="KW-0132">Cell division</keyword>
<dbReference type="RefSeq" id="WP_060461873.1">
    <property type="nucleotide sequence ID" value="NZ_LJGP01000009.1"/>
</dbReference>
<evidence type="ECO:0000259" key="12">
    <source>
        <dbReference type="SMART" id="SM00864"/>
    </source>
</evidence>
<dbReference type="GO" id="GO:0003924">
    <property type="term" value="F:GTPase activity"/>
    <property type="evidence" value="ECO:0007669"/>
    <property type="project" value="UniProtKB-UniRule"/>
</dbReference>
<organism evidence="14 15">
    <name type="scientific">Lactobacillus crispatus</name>
    <dbReference type="NCBI Taxonomy" id="47770"/>
    <lineage>
        <taxon>Bacteria</taxon>
        <taxon>Bacillati</taxon>
        <taxon>Bacillota</taxon>
        <taxon>Bacilli</taxon>
        <taxon>Lactobacillales</taxon>
        <taxon>Lactobacillaceae</taxon>
        <taxon>Lactobacillus</taxon>
    </lineage>
</organism>
<dbReference type="Pfam" id="PF00091">
    <property type="entry name" value="Tubulin"/>
    <property type="match status" value="1"/>
</dbReference>
<feature type="binding site" evidence="8">
    <location>
        <begin position="22"/>
        <end position="26"/>
    </location>
    <ligand>
        <name>GTP</name>
        <dbReference type="ChEBI" id="CHEBI:37565"/>
    </ligand>
</feature>
<dbReference type="Gene3D" id="3.30.1330.20">
    <property type="entry name" value="Tubulin/FtsZ, C-terminal domain"/>
    <property type="match status" value="1"/>
</dbReference>
<dbReference type="InterPro" id="IPR020805">
    <property type="entry name" value="Cell_div_FtsZ_CS"/>
</dbReference>
<dbReference type="HAMAP" id="MF_00909">
    <property type="entry name" value="FtsZ"/>
    <property type="match status" value="1"/>
</dbReference>
<dbReference type="InterPro" id="IPR018316">
    <property type="entry name" value="Tubulin/FtsZ_2-layer-sand-dom"/>
</dbReference>
<evidence type="ECO:0000256" key="11">
    <source>
        <dbReference type="SAM" id="MobiDB-lite"/>
    </source>
</evidence>
<dbReference type="GO" id="GO:0051258">
    <property type="term" value="P:protein polymerization"/>
    <property type="evidence" value="ECO:0007669"/>
    <property type="project" value="UniProtKB-UniRule"/>
</dbReference>
<dbReference type="InterPro" id="IPR008280">
    <property type="entry name" value="Tub_FtsZ_C"/>
</dbReference>
<dbReference type="Proteomes" id="UP000067598">
    <property type="component" value="Unassembled WGS sequence"/>
</dbReference>
<comment type="function">
    <text evidence="8 10">Essential cell division protein that forms a contractile ring structure (Z ring) at the future cell division site. The regulation of the ring assembly controls the timing and the location of cell division. One of the functions of the FtsZ ring is to recruit other cell division proteins to the septum to produce a new cell wall between the dividing cells. Binds GTP and shows GTPase activity.</text>
</comment>
<keyword evidence="7 8" id="KW-0131">Cell cycle</keyword>
<feature type="compositionally biased region" description="Basic and acidic residues" evidence="11">
    <location>
        <begin position="339"/>
        <end position="356"/>
    </location>
</feature>
<dbReference type="SUPFAM" id="SSF52490">
    <property type="entry name" value="Tubulin nucleotide-binding domain-like"/>
    <property type="match status" value="1"/>
</dbReference>
<evidence type="ECO:0000256" key="2">
    <source>
        <dbReference type="ARBA" id="ARBA00022490"/>
    </source>
</evidence>
<dbReference type="PROSITE" id="PS01135">
    <property type="entry name" value="FTSZ_2"/>
    <property type="match status" value="1"/>
</dbReference>
<comment type="subcellular location">
    <subcellularLocation>
        <location evidence="8">Cytoplasm</location>
    </subcellularLocation>
    <text evidence="8">Assembles at midcell at the inner surface of the cytoplasmic membrane.</text>
</comment>
<dbReference type="EMBL" id="LJGP01000009">
    <property type="protein sequence ID" value="KWU04390.1"/>
    <property type="molecule type" value="Genomic_DNA"/>
</dbReference>
<dbReference type="SUPFAM" id="SSF55307">
    <property type="entry name" value="Tubulin C-terminal domain-like"/>
    <property type="match status" value="1"/>
</dbReference>
<dbReference type="NCBIfam" id="TIGR00065">
    <property type="entry name" value="ftsZ"/>
    <property type="match status" value="1"/>
</dbReference>
<dbReference type="PANTHER" id="PTHR30314:SF3">
    <property type="entry name" value="MITOCHONDRIAL DIVISION PROTEIN FSZA"/>
    <property type="match status" value="1"/>
</dbReference>
<feature type="binding site" evidence="8">
    <location>
        <position position="144"/>
    </location>
    <ligand>
        <name>GTP</name>
        <dbReference type="ChEBI" id="CHEBI:37565"/>
    </ligand>
</feature>
<gene>
    <name evidence="8" type="primary">ftsZ</name>
    <name evidence="14" type="ORF">AEL95_03200</name>
</gene>
<name>A0A109DF92_9LACO</name>
<feature type="region of interest" description="Disordered" evidence="11">
    <location>
        <begin position="323"/>
        <end position="447"/>
    </location>
</feature>
<dbReference type="FunFam" id="3.40.50.1440:FF:000023">
    <property type="entry name" value="Cell division protein FtsZ"/>
    <property type="match status" value="1"/>
</dbReference>